<evidence type="ECO:0000313" key="9">
    <source>
        <dbReference type="Proteomes" id="UP000239772"/>
    </source>
</evidence>
<comment type="caution">
    <text evidence="8">The sequence shown here is derived from an EMBL/GenBank/DDBJ whole genome shotgun (WGS) entry which is preliminary data.</text>
</comment>
<dbReference type="NCBIfam" id="TIGR02378">
    <property type="entry name" value="nirD_assim_sml"/>
    <property type="match status" value="1"/>
</dbReference>
<dbReference type="PANTHER" id="PTHR21496:SF23">
    <property type="entry name" value="3-PHENYLPROPIONATE_CINNAMIC ACID DIOXYGENASE FERREDOXIN SUBUNIT"/>
    <property type="match status" value="1"/>
</dbReference>
<dbReference type="EMBL" id="PVZS01000003">
    <property type="protein sequence ID" value="PSC06305.1"/>
    <property type="molecule type" value="Genomic_DNA"/>
</dbReference>
<evidence type="ECO:0000313" key="8">
    <source>
        <dbReference type="EMBL" id="PSC06305.1"/>
    </source>
</evidence>
<evidence type="ECO:0000256" key="4">
    <source>
        <dbReference type="ARBA" id="ARBA00023004"/>
    </source>
</evidence>
<dbReference type="InterPro" id="IPR036922">
    <property type="entry name" value="Rieske_2Fe-2S_sf"/>
</dbReference>
<organism evidence="8 9">
    <name type="scientific">Alsobacter soli</name>
    <dbReference type="NCBI Taxonomy" id="2109933"/>
    <lineage>
        <taxon>Bacteria</taxon>
        <taxon>Pseudomonadati</taxon>
        <taxon>Pseudomonadota</taxon>
        <taxon>Alphaproteobacteria</taxon>
        <taxon>Hyphomicrobiales</taxon>
        <taxon>Alsobacteraceae</taxon>
        <taxon>Alsobacter</taxon>
    </lineage>
</organism>
<protein>
    <submittedName>
        <fullName evidence="8">Nitrite reductase (NAD(P)H) small subunit</fullName>
    </submittedName>
</protein>
<evidence type="ECO:0000256" key="6">
    <source>
        <dbReference type="ARBA" id="ARBA00023063"/>
    </source>
</evidence>
<dbReference type="Proteomes" id="UP000239772">
    <property type="component" value="Unassembled WGS sequence"/>
</dbReference>
<dbReference type="GO" id="GO:0042128">
    <property type="term" value="P:nitrate assimilation"/>
    <property type="evidence" value="ECO:0007669"/>
    <property type="project" value="UniProtKB-KW"/>
</dbReference>
<dbReference type="InterPro" id="IPR012748">
    <property type="entry name" value="Rieske-like_NirD"/>
</dbReference>
<reference evidence="9" key="1">
    <citation type="submission" date="2018-03" db="EMBL/GenBank/DDBJ databases">
        <authorList>
            <person name="Sun L."/>
            <person name="Liu H."/>
            <person name="Chen W."/>
            <person name="Huang K."/>
            <person name="Liu W."/>
            <person name="Gao X."/>
        </authorList>
    </citation>
    <scope>NUCLEOTIDE SEQUENCE [LARGE SCALE GENOMIC DNA]</scope>
    <source>
        <strain evidence="9">SH9</strain>
    </source>
</reference>
<dbReference type="OrthoDB" id="9800776at2"/>
<dbReference type="PANTHER" id="PTHR21496">
    <property type="entry name" value="FERREDOXIN-RELATED"/>
    <property type="match status" value="1"/>
</dbReference>
<keyword evidence="6" id="KW-0534">Nitrate assimilation</keyword>
<accession>A0A2T1HXH6</accession>
<dbReference type="SUPFAM" id="SSF50022">
    <property type="entry name" value="ISP domain"/>
    <property type="match status" value="1"/>
</dbReference>
<dbReference type="Gene3D" id="2.102.10.10">
    <property type="entry name" value="Rieske [2Fe-2S] iron-sulphur domain"/>
    <property type="match status" value="1"/>
</dbReference>
<name>A0A2T1HXH6_9HYPH</name>
<dbReference type="AlphaFoldDB" id="A0A2T1HXH6"/>
<dbReference type="PROSITE" id="PS51296">
    <property type="entry name" value="RIESKE"/>
    <property type="match status" value="1"/>
</dbReference>
<dbReference type="CDD" id="cd03530">
    <property type="entry name" value="Rieske_NirD_small_Bacillus"/>
    <property type="match status" value="1"/>
</dbReference>
<keyword evidence="3" id="KW-0560">Oxidoreductase</keyword>
<dbReference type="GO" id="GO:0051537">
    <property type="term" value="F:2 iron, 2 sulfur cluster binding"/>
    <property type="evidence" value="ECO:0007669"/>
    <property type="project" value="UniProtKB-KW"/>
</dbReference>
<dbReference type="InterPro" id="IPR017941">
    <property type="entry name" value="Rieske_2Fe-2S"/>
</dbReference>
<keyword evidence="1" id="KW-0001">2Fe-2S</keyword>
<dbReference type="GO" id="GO:0046872">
    <property type="term" value="F:metal ion binding"/>
    <property type="evidence" value="ECO:0007669"/>
    <property type="project" value="UniProtKB-KW"/>
</dbReference>
<proteinExistence type="predicted"/>
<sequence>MNTIVTGWLEVAAVEDIPVRGSRVLRSPAGDIALFRAADGVVFALYDKCPHGGGPLSQGIVHGHSVTCPLHNWVICLKSGEAQGADRGCTPNVPVRVENGRVLVRAASLVGQAA</sequence>
<evidence type="ECO:0000259" key="7">
    <source>
        <dbReference type="PROSITE" id="PS51296"/>
    </source>
</evidence>
<feature type="domain" description="Rieske" evidence="7">
    <location>
        <begin position="9"/>
        <end position="104"/>
    </location>
</feature>
<evidence type="ECO:0000256" key="5">
    <source>
        <dbReference type="ARBA" id="ARBA00023014"/>
    </source>
</evidence>
<keyword evidence="9" id="KW-1185">Reference proteome</keyword>
<keyword evidence="4" id="KW-0408">Iron</keyword>
<evidence type="ECO:0000256" key="3">
    <source>
        <dbReference type="ARBA" id="ARBA00023002"/>
    </source>
</evidence>
<dbReference type="GO" id="GO:0008942">
    <property type="term" value="F:nitrite reductase [NAD(P)H] activity"/>
    <property type="evidence" value="ECO:0007669"/>
    <property type="project" value="InterPro"/>
</dbReference>
<dbReference type="Pfam" id="PF00355">
    <property type="entry name" value="Rieske"/>
    <property type="match status" value="1"/>
</dbReference>
<dbReference type="RefSeq" id="WP_106335220.1">
    <property type="nucleotide sequence ID" value="NZ_PVZS01000003.1"/>
</dbReference>
<evidence type="ECO:0000256" key="2">
    <source>
        <dbReference type="ARBA" id="ARBA00022723"/>
    </source>
</evidence>
<gene>
    <name evidence="8" type="primary">nirD</name>
    <name evidence="8" type="ORF">SLNSH_03175</name>
</gene>
<keyword evidence="5" id="KW-0411">Iron-sulfur</keyword>
<evidence type="ECO:0000256" key="1">
    <source>
        <dbReference type="ARBA" id="ARBA00022714"/>
    </source>
</evidence>
<keyword evidence="2" id="KW-0479">Metal-binding</keyword>